<keyword evidence="1" id="KW-1133">Transmembrane helix</keyword>
<keyword evidence="1" id="KW-0812">Transmembrane</keyword>
<keyword evidence="1" id="KW-0472">Membrane</keyword>
<protein>
    <submittedName>
        <fullName evidence="2">Uncharacterized protein</fullName>
    </submittedName>
</protein>
<comment type="caution">
    <text evidence="2">The sequence shown here is derived from an EMBL/GenBank/DDBJ whole genome shotgun (WGS) entry which is preliminary data.</text>
</comment>
<accession>A0A512PCB9</accession>
<evidence type="ECO:0000313" key="3">
    <source>
        <dbReference type="Proteomes" id="UP000321798"/>
    </source>
</evidence>
<feature type="transmembrane region" description="Helical" evidence="1">
    <location>
        <begin position="338"/>
        <end position="359"/>
    </location>
</feature>
<dbReference type="Proteomes" id="UP000321798">
    <property type="component" value="Unassembled WGS sequence"/>
</dbReference>
<proteinExistence type="predicted"/>
<dbReference type="AlphaFoldDB" id="A0A512PCB9"/>
<gene>
    <name evidence="2" type="ORF">CSO01_15530</name>
</gene>
<name>A0A512PCB9_9CELL</name>
<keyword evidence="3" id="KW-1185">Reference proteome</keyword>
<evidence type="ECO:0000256" key="1">
    <source>
        <dbReference type="SAM" id="Phobius"/>
    </source>
</evidence>
<evidence type="ECO:0000313" key="2">
    <source>
        <dbReference type="EMBL" id="GEP68838.1"/>
    </source>
</evidence>
<feature type="transmembrane region" description="Helical" evidence="1">
    <location>
        <begin position="234"/>
        <end position="257"/>
    </location>
</feature>
<sequence>MANDADELELADALLAELPPEQLTTPVVVARARLLLLRGRAQEAVAELARHGVDDVPSEGPRSWPELVLTAARAGAGDGYAFQRLLEAATTHAGDPQAWRIAYLVAASAEQLGRLDVADSAWRVLAAQHGIVTPLTVSRLAIGEISHRDRFHPESAVAVVTTQARNLTRLAPAPQEDPGPTLAAVAGLRARGDEAGARLLLHAVDRLCPATPAITEALRSSAPTEGVRAHRLKLAGALLLGLLLLPLGIFGIALVWGGRTLWERSVRLPGLTLTDSAAWRAIGTVPADAGSADPTRTEREQGAGWYGLAIILGAVAWMVVGTPLSATAGRWFGGDADTIVFVLGLVSLPALLVVATRSLRLRLLRRRARRRTERAERARLAEAALCRCWQTRGLRGDFAAAYATNHLVPVPVPALLESLRQRVGFWVHLRRCPVIGVLWLGGTPDGGGAVHLRGAVPSTPGPAATSPGGFYL</sequence>
<dbReference type="EMBL" id="BKAL01000004">
    <property type="protein sequence ID" value="GEP68838.1"/>
    <property type="molecule type" value="Genomic_DNA"/>
</dbReference>
<reference evidence="2 3" key="1">
    <citation type="submission" date="2019-07" db="EMBL/GenBank/DDBJ databases">
        <title>Whole genome shotgun sequence of Cellulomonas soli NBRC 109434.</title>
        <authorList>
            <person name="Hosoyama A."/>
            <person name="Uohara A."/>
            <person name="Ohji S."/>
            <person name="Ichikawa N."/>
        </authorList>
    </citation>
    <scope>NUCLEOTIDE SEQUENCE [LARGE SCALE GENOMIC DNA]</scope>
    <source>
        <strain evidence="2 3">NBRC 109434</strain>
    </source>
</reference>
<feature type="transmembrane region" description="Helical" evidence="1">
    <location>
        <begin position="305"/>
        <end position="326"/>
    </location>
</feature>
<organism evidence="2 3">
    <name type="scientific">Cellulomonas soli</name>
    <dbReference type="NCBI Taxonomy" id="931535"/>
    <lineage>
        <taxon>Bacteria</taxon>
        <taxon>Bacillati</taxon>
        <taxon>Actinomycetota</taxon>
        <taxon>Actinomycetes</taxon>
        <taxon>Micrococcales</taxon>
        <taxon>Cellulomonadaceae</taxon>
        <taxon>Cellulomonas</taxon>
    </lineage>
</organism>